<dbReference type="PANTHER" id="PTHR43674">
    <property type="entry name" value="NITRILASE C965.09-RELATED"/>
    <property type="match status" value="1"/>
</dbReference>
<dbReference type="Proteomes" id="UP001057877">
    <property type="component" value="Chromosome"/>
</dbReference>
<dbReference type="RefSeq" id="WP_258389326.1">
    <property type="nucleotide sequence ID" value="NZ_CP091430.1"/>
</dbReference>
<sequence length="255" mass="28438">MRVALAVNHVDSDRNDNINRIEALIHQAADAGADVVVFPETATSGLINNDDPEHDWPLGLPVPGEITDQFAKLAEDRSIWIAIGLIEIEGTKLYDTAIFINPQGEIGLKYRRVHPNWHTPQADPDVYGQGEDIPVLDTPFGSFMFLICGDLWDDDIVERASQNRADYLLFPFARSFEDRSWDQEKWNREEMDDYADRIKLVGSTAFMTNYLSSDIGGYSDGCFGGAWIIKPDGTVTERFPLGQSGLLIADISNNG</sequence>
<evidence type="ECO:0000256" key="1">
    <source>
        <dbReference type="ARBA" id="ARBA00022801"/>
    </source>
</evidence>
<evidence type="ECO:0000259" key="2">
    <source>
        <dbReference type="PROSITE" id="PS50263"/>
    </source>
</evidence>
<dbReference type="CDD" id="cd07197">
    <property type="entry name" value="nitrilase"/>
    <property type="match status" value="1"/>
</dbReference>
<dbReference type="InterPro" id="IPR050345">
    <property type="entry name" value="Aliph_Amidase/BUP"/>
</dbReference>
<dbReference type="PROSITE" id="PS50263">
    <property type="entry name" value="CN_HYDROLASE"/>
    <property type="match status" value="1"/>
</dbReference>
<dbReference type="EMBL" id="CP091430">
    <property type="protein sequence ID" value="UVI33273.1"/>
    <property type="molecule type" value="Genomic_DNA"/>
</dbReference>
<dbReference type="GO" id="GO:0016787">
    <property type="term" value="F:hydrolase activity"/>
    <property type="evidence" value="ECO:0007669"/>
    <property type="project" value="UniProtKB-KW"/>
</dbReference>
<reference evidence="3" key="1">
    <citation type="submission" date="2022-01" db="EMBL/GenBank/DDBJ databases">
        <title>Paenibacillus spongiae sp. nov., isolated from marine sponge.</title>
        <authorList>
            <person name="Li Z."/>
            <person name="Zhang M."/>
        </authorList>
    </citation>
    <scope>NUCLEOTIDE SEQUENCE</scope>
    <source>
        <strain evidence="3">PHS-Z3</strain>
    </source>
</reference>
<organism evidence="3 4">
    <name type="scientific">Paenibacillus spongiae</name>
    <dbReference type="NCBI Taxonomy" id="2909671"/>
    <lineage>
        <taxon>Bacteria</taxon>
        <taxon>Bacillati</taxon>
        <taxon>Bacillota</taxon>
        <taxon>Bacilli</taxon>
        <taxon>Bacillales</taxon>
        <taxon>Paenibacillaceae</taxon>
        <taxon>Paenibacillus</taxon>
    </lineage>
</organism>
<proteinExistence type="predicted"/>
<evidence type="ECO:0000313" key="3">
    <source>
        <dbReference type="EMBL" id="UVI33273.1"/>
    </source>
</evidence>
<accession>A0ABY5SL29</accession>
<dbReference type="SUPFAM" id="SSF56317">
    <property type="entry name" value="Carbon-nitrogen hydrolase"/>
    <property type="match status" value="1"/>
</dbReference>
<dbReference type="Pfam" id="PF00795">
    <property type="entry name" value="CN_hydrolase"/>
    <property type="match status" value="1"/>
</dbReference>
<dbReference type="Gene3D" id="3.60.110.10">
    <property type="entry name" value="Carbon-nitrogen hydrolase"/>
    <property type="match status" value="1"/>
</dbReference>
<gene>
    <name evidence="3" type="ORF">L1F29_16135</name>
</gene>
<name>A0ABY5SL29_9BACL</name>
<evidence type="ECO:0000313" key="4">
    <source>
        <dbReference type="Proteomes" id="UP001057877"/>
    </source>
</evidence>
<dbReference type="InterPro" id="IPR036526">
    <property type="entry name" value="C-N_Hydrolase_sf"/>
</dbReference>
<keyword evidence="1 3" id="KW-0378">Hydrolase</keyword>
<dbReference type="PANTHER" id="PTHR43674:SF2">
    <property type="entry name" value="BETA-UREIDOPROPIONASE"/>
    <property type="match status" value="1"/>
</dbReference>
<dbReference type="InterPro" id="IPR003010">
    <property type="entry name" value="C-N_Hydrolase"/>
</dbReference>
<keyword evidence="4" id="KW-1185">Reference proteome</keyword>
<feature type="domain" description="CN hydrolase" evidence="2">
    <location>
        <begin position="1"/>
        <end position="253"/>
    </location>
</feature>
<protein>
    <submittedName>
        <fullName evidence="3">Carbon-nitrogen hydrolase family protein</fullName>
    </submittedName>
</protein>